<protein>
    <submittedName>
        <fullName evidence="1">Type VI secretion system tip protein VgrG</fullName>
    </submittedName>
</protein>
<gene>
    <name evidence="1" type="ORF">HU747_06785</name>
</gene>
<accession>A0ABR6V469</accession>
<evidence type="ECO:0000313" key="2">
    <source>
        <dbReference type="Proteomes" id="UP000628086"/>
    </source>
</evidence>
<dbReference type="EMBL" id="JABWRS010000003">
    <property type="protein sequence ID" value="MBC3475301.1"/>
    <property type="molecule type" value="Genomic_DNA"/>
</dbReference>
<name>A0ABR6V469_9PSED</name>
<reference evidence="1 2" key="1">
    <citation type="journal article" date="2020" name="Microorganisms">
        <title>Reliable Identification of Environmental Pseudomonas Isolates Using the rpoD Gene.</title>
        <authorList>
            <consortium name="The Broad Institute Genome Sequencing Platform"/>
            <person name="Girard L."/>
            <person name="Lood C."/>
            <person name="Rokni-Zadeh H."/>
            <person name="van Noort V."/>
            <person name="Lavigne R."/>
            <person name="De Mot R."/>
        </authorList>
    </citation>
    <scope>NUCLEOTIDE SEQUENCE [LARGE SCALE GENOMIC DNA]</scope>
    <source>
        <strain evidence="1 2">RW7P2</strain>
    </source>
</reference>
<dbReference type="SUPFAM" id="SSF69279">
    <property type="entry name" value="Phage tail proteins"/>
    <property type="match status" value="1"/>
</dbReference>
<keyword evidence="2" id="KW-1185">Reference proteome</keyword>
<proteinExistence type="predicted"/>
<dbReference type="Gene3D" id="2.30.110.50">
    <property type="match status" value="1"/>
</dbReference>
<evidence type="ECO:0000313" key="1">
    <source>
        <dbReference type="EMBL" id="MBC3475301.1"/>
    </source>
</evidence>
<dbReference type="Proteomes" id="UP000628086">
    <property type="component" value="Unassembled WGS sequence"/>
</dbReference>
<organism evidence="1 2">
    <name type="scientific">Pseudomonas taiwanensis</name>
    <dbReference type="NCBI Taxonomy" id="470150"/>
    <lineage>
        <taxon>Bacteria</taxon>
        <taxon>Pseudomonadati</taxon>
        <taxon>Pseudomonadota</taxon>
        <taxon>Gammaproteobacteria</taxon>
        <taxon>Pseudomonadales</taxon>
        <taxon>Pseudomonadaceae</taxon>
        <taxon>Pseudomonas</taxon>
    </lineage>
</organism>
<sequence>MFAAANQTHFSLHIDGLEHDFQVLAFNGTEAISHAYAIDLELVSERPSLDLERLLHKPAFLQLGDAGRGLHGLSPPANP</sequence>
<comment type="caution">
    <text evidence="1">The sequence shown here is derived from an EMBL/GenBank/DDBJ whole genome shotgun (WGS) entry which is preliminary data.</text>
</comment>
<feature type="non-terminal residue" evidence="1">
    <location>
        <position position="79"/>
    </location>
</feature>